<dbReference type="PROSITE" id="PS50222">
    <property type="entry name" value="EF_HAND_2"/>
    <property type="match status" value="2"/>
</dbReference>
<dbReference type="InterPro" id="IPR002048">
    <property type="entry name" value="EF_hand_dom"/>
</dbReference>
<proteinExistence type="inferred from homology"/>
<comment type="subcellular location">
    <subcellularLocation>
        <location evidence="4">Membrane</location>
    </subcellularLocation>
</comment>
<evidence type="ECO:0000256" key="3">
    <source>
        <dbReference type="ARBA" id="ARBA00023774"/>
    </source>
</evidence>
<evidence type="ECO:0000259" key="6">
    <source>
        <dbReference type="PROSITE" id="PS50222"/>
    </source>
</evidence>
<dbReference type="SMART" id="SM00054">
    <property type="entry name" value="EFh"/>
    <property type="match status" value="2"/>
</dbReference>
<dbReference type="InterPro" id="IPR018247">
    <property type="entry name" value="EF_Hand_1_Ca_BS"/>
</dbReference>
<dbReference type="InterPro" id="IPR045198">
    <property type="entry name" value="CNBL1-10"/>
</dbReference>
<feature type="domain" description="EF-hand" evidence="6">
    <location>
        <begin position="94"/>
        <end position="129"/>
    </location>
</feature>
<dbReference type="GO" id="GO:0019722">
    <property type="term" value="P:calcium-mediated signaling"/>
    <property type="evidence" value="ECO:0007669"/>
    <property type="project" value="UniProtKB-UniRule"/>
</dbReference>
<keyword evidence="2 4" id="KW-0106">Calcium</keyword>
<dbReference type="EMBL" id="JBBNAG010000007">
    <property type="protein sequence ID" value="KAK9118941.1"/>
    <property type="molecule type" value="Genomic_DNA"/>
</dbReference>
<accession>A0AAP0INT9</accession>
<dbReference type="CDD" id="cd00051">
    <property type="entry name" value="EFh"/>
    <property type="match status" value="1"/>
</dbReference>
<evidence type="ECO:0000256" key="4">
    <source>
        <dbReference type="RuleBase" id="RU369080"/>
    </source>
</evidence>
<evidence type="ECO:0000256" key="5">
    <source>
        <dbReference type="SAM" id="MobiDB-lite"/>
    </source>
</evidence>
<sequence length="273" mass="29939">MIHEFNDSIKGRPPIKKVYQRKLIRNTGAIPSSGTAELGQSGPGQLDGESGEKGFDVSFKLYDLDGTGFIECQEVKQMLIALLCESYKKLANKIIKIIIDKTFSEADINQDGKIDKEERQNFVTHNPSLMKIMNLSYLKYVKMSFVVDDGLIRVGVGGGVGHGFTVESGVGRVLKEGRGSEPKREARREEEEEGGRTYRFNGREWASVCARRRRLSSLAGSTWWYVERGVMWRSGGEASRAMVTANGGGGGIYGGGEEGAMAIGEGGRARSEQ</sequence>
<dbReference type="GO" id="GO:0019900">
    <property type="term" value="F:kinase binding"/>
    <property type="evidence" value="ECO:0007669"/>
    <property type="project" value="UniProtKB-UniRule"/>
</dbReference>
<comment type="caution">
    <text evidence="7">The sequence shown here is derived from an EMBL/GenBank/DDBJ whole genome shotgun (WGS) entry which is preliminary data.</text>
</comment>
<name>A0AAP0INT9_9MAGN</name>
<dbReference type="Pfam" id="PF13499">
    <property type="entry name" value="EF-hand_7"/>
    <property type="match status" value="1"/>
</dbReference>
<feature type="region of interest" description="Disordered" evidence="5">
    <location>
        <begin position="30"/>
        <end position="50"/>
    </location>
</feature>
<comment type="subunit">
    <text evidence="4">Homodimer. Interacts with CIPK.</text>
</comment>
<dbReference type="PANTHER" id="PTHR23056:SF44">
    <property type="entry name" value="CALCINEURIN B-LIKE PROTEIN 1"/>
    <property type="match status" value="1"/>
</dbReference>
<feature type="compositionally biased region" description="Basic and acidic residues" evidence="5">
    <location>
        <begin position="175"/>
        <end position="189"/>
    </location>
</feature>
<keyword evidence="1 4" id="KW-0677">Repeat</keyword>
<keyword evidence="4" id="KW-0479">Metal-binding</keyword>
<dbReference type="SUPFAM" id="SSF47473">
    <property type="entry name" value="EF-hand"/>
    <property type="match status" value="1"/>
</dbReference>
<keyword evidence="8" id="KW-1185">Reference proteome</keyword>
<protein>
    <recommendedName>
        <fullName evidence="4">Calcineurin B-like protein</fullName>
    </recommendedName>
</protein>
<reference evidence="7 8" key="1">
    <citation type="submission" date="2024-01" db="EMBL/GenBank/DDBJ databases">
        <title>Genome assemblies of Stephania.</title>
        <authorList>
            <person name="Yang L."/>
        </authorList>
    </citation>
    <scope>NUCLEOTIDE SEQUENCE [LARGE SCALE GENOMIC DNA]</scope>
    <source>
        <strain evidence="7">JXDWG</strain>
        <tissue evidence="7">Leaf</tissue>
    </source>
</reference>
<dbReference type="Gene3D" id="1.10.238.10">
    <property type="entry name" value="EF-hand"/>
    <property type="match status" value="1"/>
</dbReference>
<dbReference type="InterPro" id="IPR011992">
    <property type="entry name" value="EF-hand-dom_pair"/>
</dbReference>
<comment type="similarity">
    <text evidence="3 4">Belongs to the calcineurin regulatory subunit family.</text>
</comment>
<feature type="region of interest" description="Disordered" evidence="5">
    <location>
        <begin position="175"/>
        <end position="195"/>
    </location>
</feature>
<feature type="domain" description="EF-hand" evidence="6">
    <location>
        <begin position="50"/>
        <end position="85"/>
    </location>
</feature>
<dbReference type="GO" id="GO:0016020">
    <property type="term" value="C:membrane"/>
    <property type="evidence" value="ECO:0007669"/>
    <property type="project" value="UniProtKB-SubCell"/>
</dbReference>
<comment type="function">
    <text evidence="4">Acts as a calcium sensor. CBL proteins interact with CIPK serine-threonine protein kinases. Binding of a CBL protein to the regulatory NAF domain of a CIPK protein lead to the activation of the kinase in a calcium-dependent manner.</text>
</comment>
<dbReference type="PROSITE" id="PS00018">
    <property type="entry name" value="EF_HAND_1"/>
    <property type="match status" value="1"/>
</dbReference>
<gene>
    <name evidence="7" type="ORF">Scep_017034</name>
</gene>
<dbReference type="AlphaFoldDB" id="A0AAP0INT9"/>
<dbReference type="GO" id="GO:0005509">
    <property type="term" value="F:calcium ion binding"/>
    <property type="evidence" value="ECO:0007669"/>
    <property type="project" value="UniProtKB-UniRule"/>
</dbReference>
<keyword evidence="4" id="KW-0472">Membrane</keyword>
<evidence type="ECO:0000256" key="1">
    <source>
        <dbReference type="ARBA" id="ARBA00022737"/>
    </source>
</evidence>
<dbReference type="Proteomes" id="UP001419268">
    <property type="component" value="Unassembled WGS sequence"/>
</dbReference>
<evidence type="ECO:0000256" key="2">
    <source>
        <dbReference type="ARBA" id="ARBA00022837"/>
    </source>
</evidence>
<evidence type="ECO:0000313" key="7">
    <source>
        <dbReference type="EMBL" id="KAK9118941.1"/>
    </source>
</evidence>
<dbReference type="PANTHER" id="PTHR23056">
    <property type="entry name" value="CALCINEURIN B"/>
    <property type="match status" value="1"/>
</dbReference>
<organism evidence="7 8">
    <name type="scientific">Stephania cephalantha</name>
    <dbReference type="NCBI Taxonomy" id="152367"/>
    <lineage>
        <taxon>Eukaryota</taxon>
        <taxon>Viridiplantae</taxon>
        <taxon>Streptophyta</taxon>
        <taxon>Embryophyta</taxon>
        <taxon>Tracheophyta</taxon>
        <taxon>Spermatophyta</taxon>
        <taxon>Magnoliopsida</taxon>
        <taxon>Ranunculales</taxon>
        <taxon>Menispermaceae</taxon>
        <taxon>Menispermoideae</taxon>
        <taxon>Cissampelideae</taxon>
        <taxon>Stephania</taxon>
    </lineage>
</organism>
<evidence type="ECO:0000313" key="8">
    <source>
        <dbReference type="Proteomes" id="UP001419268"/>
    </source>
</evidence>